<dbReference type="EMBL" id="JQGC01000003">
    <property type="protein sequence ID" value="KFL32187.1"/>
    <property type="molecule type" value="Genomic_DNA"/>
</dbReference>
<sequence length="268" mass="29689">MTGILGAYCGSFGRTTLLDIQRPIASHAHPHMHLLFKLSGADRGMLVDDEVHMLSENSCILVNSWQRHADVEALCIAPTLVLALYIDPVWYAARTNHSADSVFSRLSCDIGPVTRQSAARIAGWLVRPRRPVDTTLERAILTIIEDTVARAHLAPRQSSSDFRIRRAARALRDDIHVRPDLAALARQVGLSRSRFFDQFKNAVGVAPVMYLDGLLLERAIDLLVSSQAPLDTISRQLGFSAPSSFTRFFRERVGFPPSTLRAASSPQH</sequence>
<dbReference type="InterPro" id="IPR050204">
    <property type="entry name" value="AraC_XylS_family_regulators"/>
</dbReference>
<dbReference type="Gene3D" id="1.10.10.60">
    <property type="entry name" value="Homeodomain-like"/>
    <property type="match status" value="2"/>
</dbReference>
<dbReference type="Pfam" id="PF12833">
    <property type="entry name" value="HTH_18"/>
    <property type="match status" value="1"/>
</dbReference>
<keyword evidence="6" id="KW-1185">Reference proteome</keyword>
<dbReference type="InterPro" id="IPR018060">
    <property type="entry name" value="HTH_AraC"/>
</dbReference>
<name>A0A087M5N4_9HYPH</name>
<feature type="domain" description="HTH araC/xylS-type" evidence="4">
    <location>
        <begin position="165"/>
        <end position="263"/>
    </location>
</feature>
<dbReference type="Proteomes" id="UP000028981">
    <property type="component" value="Unassembled WGS sequence"/>
</dbReference>
<dbReference type="PROSITE" id="PS01124">
    <property type="entry name" value="HTH_ARAC_FAMILY_2"/>
    <property type="match status" value="1"/>
</dbReference>
<evidence type="ECO:0000313" key="5">
    <source>
        <dbReference type="EMBL" id="KFL32187.1"/>
    </source>
</evidence>
<dbReference type="InterPro" id="IPR009057">
    <property type="entry name" value="Homeodomain-like_sf"/>
</dbReference>
<reference evidence="5 6" key="1">
    <citation type="submission" date="2014-08" db="EMBL/GenBank/DDBJ databases">
        <authorList>
            <person name="Hassan Y.I."/>
            <person name="Lepp D."/>
            <person name="Zhou T."/>
        </authorList>
    </citation>
    <scope>NUCLEOTIDE SEQUENCE [LARGE SCALE GENOMIC DNA]</scope>
    <source>
        <strain evidence="5 6">IFO13584</strain>
    </source>
</reference>
<dbReference type="PANTHER" id="PTHR46796">
    <property type="entry name" value="HTH-TYPE TRANSCRIPTIONAL ACTIVATOR RHAS-RELATED"/>
    <property type="match status" value="1"/>
</dbReference>
<keyword evidence="1" id="KW-0805">Transcription regulation</keyword>
<keyword evidence="2" id="KW-0238">DNA-binding</keyword>
<dbReference type="STRING" id="46914.JP75_04260"/>
<protein>
    <recommendedName>
        <fullName evidence="4">HTH araC/xylS-type domain-containing protein</fullName>
    </recommendedName>
</protein>
<accession>A0A087M5N4</accession>
<dbReference type="SMART" id="SM00342">
    <property type="entry name" value="HTH_ARAC"/>
    <property type="match status" value="1"/>
</dbReference>
<evidence type="ECO:0000256" key="3">
    <source>
        <dbReference type="ARBA" id="ARBA00023163"/>
    </source>
</evidence>
<proteinExistence type="predicted"/>
<dbReference type="SUPFAM" id="SSF46689">
    <property type="entry name" value="Homeodomain-like"/>
    <property type="match status" value="2"/>
</dbReference>
<dbReference type="GO" id="GO:0003700">
    <property type="term" value="F:DNA-binding transcription factor activity"/>
    <property type="evidence" value="ECO:0007669"/>
    <property type="project" value="InterPro"/>
</dbReference>
<evidence type="ECO:0000256" key="1">
    <source>
        <dbReference type="ARBA" id="ARBA00023015"/>
    </source>
</evidence>
<organism evidence="5 6">
    <name type="scientific">Devosia riboflavina</name>
    <dbReference type="NCBI Taxonomy" id="46914"/>
    <lineage>
        <taxon>Bacteria</taxon>
        <taxon>Pseudomonadati</taxon>
        <taxon>Pseudomonadota</taxon>
        <taxon>Alphaproteobacteria</taxon>
        <taxon>Hyphomicrobiales</taxon>
        <taxon>Devosiaceae</taxon>
        <taxon>Devosia</taxon>
    </lineage>
</organism>
<dbReference type="RefSeq" id="WP_035079645.1">
    <property type="nucleotide sequence ID" value="NZ_JQGC01000003.1"/>
</dbReference>
<keyword evidence="3" id="KW-0804">Transcription</keyword>
<comment type="caution">
    <text evidence="5">The sequence shown here is derived from an EMBL/GenBank/DDBJ whole genome shotgun (WGS) entry which is preliminary data.</text>
</comment>
<dbReference type="PANTHER" id="PTHR46796:SF2">
    <property type="entry name" value="TRANSCRIPTIONAL REGULATORY PROTEIN"/>
    <property type="match status" value="1"/>
</dbReference>
<dbReference type="AlphaFoldDB" id="A0A087M5N4"/>
<evidence type="ECO:0000256" key="2">
    <source>
        <dbReference type="ARBA" id="ARBA00023125"/>
    </source>
</evidence>
<gene>
    <name evidence="5" type="ORF">JP75_04260</name>
</gene>
<dbReference type="GO" id="GO:0043565">
    <property type="term" value="F:sequence-specific DNA binding"/>
    <property type="evidence" value="ECO:0007669"/>
    <property type="project" value="InterPro"/>
</dbReference>
<dbReference type="OrthoDB" id="9816011at2"/>
<evidence type="ECO:0000313" key="6">
    <source>
        <dbReference type="Proteomes" id="UP000028981"/>
    </source>
</evidence>
<evidence type="ECO:0000259" key="4">
    <source>
        <dbReference type="PROSITE" id="PS01124"/>
    </source>
</evidence>